<evidence type="ECO:0000256" key="4">
    <source>
        <dbReference type="ARBA" id="ARBA00022692"/>
    </source>
</evidence>
<dbReference type="OrthoDB" id="9776710at2"/>
<evidence type="ECO:0000313" key="9">
    <source>
        <dbReference type="Proteomes" id="UP000238312"/>
    </source>
</evidence>
<keyword evidence="9" id="KW-1185">Reference proteome</keyword>
<dbReference type="GO" id="GO:0070069">
    <property type="term" value="C:cytochrome complex"/>
    <property type="evidence" value="ECO:0007669"/>
    <property type="project" value="TreeGrafter"/>
</dbReference>
<dbReference type="GO" id="GO:0005886">
    <property type="term" value="C:plasma membrane"/>
    <property type="evidence" value="ECO:0007669"/>
    <property type="project" value="UniProtKB-SubCell"/>
</dbReference>
<protein>
    <submittedName>
        <fullName evidence="8">Cytochrome bd-I ubiquinol oxidase subunit 2 apoprotein</fullName>
    </submittedName>
</protein>
<dbReference type="RefSeq" id="WP_106243202.1">
    <property type="nucleotide sequence ID" value="NZ_PVNG01000010.1"/>
</dbReference>
<evidence type="ECO:0000313" key="8">
    <source>
        <dbReference type="EMBL" id="PRX63750.1"/>
    </source>
</evidence>
<keyword evidence="3" id="KW-1003">Cell membrane</keyword>
<dbReference type="PANTHER" id="PTHR43141">
    <property type="entry name" value="CYTOCHROME BD2 SUBUNIT II"/>
    <property type="match status" value="1"/>
</dbReference>
<evidence type="ECO:0000256" key="3">
    <source>
        <dbReference type="ARBA" id="ARBA00022475"/>
    </source>
</evidence>
<feature type="transmembrane region" description="Helical" evidence="7">
    <location>
        <begin position="6"/>
        <end position="30"/>
    </location>
</feature>
<dbReference type="GO" id="GO:0009055">
    <property type="term" value="F:electron transfer activity"/>
    <property type="evidence" value="ECO:0007669"/>
    <property type="project" value="TreeGrafter"/>
</dbReference>
<gene>
    <name evidence="8" type="ORF">B0I32_110202</name>
</gene>
<keyword evidence="4 7" id="KW-0812">Transmembrane</keyword>
<dbReference type="GO" id="GO:0019646">
    <property type="term" value="P:aerobic electron transport chain"/>
    <property type="evidence" value="ECO:0007669"/>
    <property type="project" value="TreeGrafter"/>
</dbReference>
<keyword evidence="6 7" id="KW-0472">Membrane</keyword>
<dbReference type="InterPro" id="IPR003317">
    <property type="entry name" value="Cyt-d_oxidase_su2"/>
</dbReference>
<evidence type="ECO:0000256" key="6">
    <source>
        <dbReference type="ARBA" id="ARBA00023136"/>
    </source>
</evidence>
<dbReference type="Pfam" id="PF02322">
    <property type="entry name" value="Cyt_bd_oxida_II"/>
    <property type="match status" value="1"/>
</dbReference>
<dbReference type="Proteomes" id="UP000238312">
    <property type="component" value="Unassembled WGS sequence"/>
</dbReference>
<comment type="caution">
    <text evidence="8">The sequence shown here is derived from an EMBL/GenBank/DDBJ whole genome shotgun (WGS) entry which is preliminary data.</text>
</comment>
<feature type="transmembrane region" description="Helical" evidence="7">
    <location>
        <begin position="275"/>
        <end position="297"/>
    </location>
</feature>
<evidence type="ECO:0000256" key="7">
    <source>
        <dbReference type="SAM" id="Phobius"/>
    </source>
</evidence>
<dbReference type="EMBL" id="PVNG01000010">
    <property type="protein sequence ID" value="PRX63750.1"/>
    <property type="molecule type" value="Genomic_DNA"/>
</dbReference>
<comment type="similarity">
    <text evidence="2">Belongs to the cytochrome ubiquinol oxidase subunit 2 family.</text>
</comment>
<feature type="transmembrane region" description="Helical" evidence="7">
    <location>
        <begin position="185"/>
        <end position="203"/>
    </location>
</feature>
<feature type="transmembrane region" description="Helical" evidence="7">
    <location>
        <begin position="42"/>
        <end position="68"/>
    </location>
</feature>
<dbReference type="PANTHER" id="PTHR43141:SF4">
    <property type="entry name" value="CYTOCHROME BD2 SUBUNIT II"/>
    <property type="match status" value="1"/>
</dbReference>
<feature type="transmembrane region" description="Helical" evidence="7">
    <location>
        <begin position="142"/>
        <end position="164"/>
    </location>
</feature>
<evidence type="ECO:0000256" key="5">
    <source>
        <dbReference type="ARBA" id="ARBA00022989"/>
    </source>
</evidence>
<dbReference type="GO" id="GO:0016682">
    <property type="term" value="F:oxidoreductase activity, acting on diphenols and related substances as donors, oxygen as acceptor"/>
    <property type="evidence" value="ECO:0007669"/>
    <property type="project" value="TreeGrafter"/>
</dbReference>
<feature type="transmembrane region" description="Helical" evidence="7">
    <location>
        <begin position="112"/>
        <end position="136"/>
    </location>
</feature>
<accession>A0A2T0MXE5</accession>
<feature type="transmembrane region" description="Helical" evidence="7">
    <location>
        <begin position="80"/>
        <end position="100"/>
    </location>
</feature>
<reference evidence="8 9" key="1">
    <citation type="submission" date="2018-03" db="EMBL/GenBank/DDBJ databases">
        <title>Genomic Encyclopedia of Type Strains, Phase III (KMG-III): the genomes of soil and plant-associated and newly described type strains.</title>
        <authorList>
            <person name="Whitman W."/>
        </authorList>
    </citation>
    <scope>NUCLEOTIDE SEQUENCE [LARGE SCALE GENOMIC DNA]</scope>
    <source>
        <strain evidence="8 9">CGMCC 4.7104</strain>
    </source>
</reference>
<feature type="transmembrane region" description="Helical" evidence="7">
    <location>
        <begin position="242"/>
        <end position="263"/>
    </location>
</feature>
<dbReference type="AlphaFoldDB" id="A0A2T0MXE5"/>
<name>A0A2T0MXE5_9ACTN</name>
<keyword evidence="5 7" id="KW-1133">Transmembrane helix</keyword>
<organism evidence="8 9">
    <name type="scientific">Nonomuraea fuscirosea</name>
    <dbReference type="NCBI Taxonomy" id="1291556"/>
    <lineage>
        <taxon>Bacteria</taxon>
        <taxon>Bacillati</taxon>
        <taxon>Actinomycetota</taxon>
        <taxon>Actinomycetes</taxon>
        <taxon>Streptosporangiales</taxon>
        <taxon>Streptosporangiaceae</taxon>
        <taxon>Nonomuraea</taxon>
    </lineage>
</organism>
<feature type="transmembrane region" description="Helical" evidence="7">
    <location>
        <begin position="209"/>
        <end position="230"/>
    </location>
</feature>
<evidence type="ECO:0000256" key="1">
    <source>
        <dbReference type="ARBA" id="ARBA00004651"/>
    </source>
</evidence>
<proteinExistence type="inferred from homology"/>
<comment type="subcellular location">
    <subcellularLocation>
        <location evidence="1">Cell membrane</location>
        <topology evidence="1">Multi-pass membrane protein</topology>
    </subcellularLocation>
</comment>
<evidence type="ECO:0000256" key="2">
    <source>
        <dbReference type="ARBA" id="ARBA00007543"/>
    </source>
</evidence>
<sequence length="312" mass="32698">MDLLWIILLMLFLNLYAVTDGFAIGVGMLLHRMGRTSEQRRTLLTVIGPFFLGNEVWLVVAGGVLAGAFPLAEARLSEGLYLMVVAGLLIWASRDASIWFRSRLASVRWRVAWDRVLNVASVAFAAFWGAAVGAALHGTGPFTLVWATVAVVLLAAHGAVFAALRSPAELAVDAQALASRLLGPAAVLLALAPLTGFLIGGLPGESLPLAVPVAVPVAVGGAGAAALWTARTAVRAESYGRAVALTSTAITSVTVLVGVRLGPELAQAAAGAESLRVLGGFALILLPLLAGAQVWMWRTFRQRVDARTVLFF</sequence>